<evidence type="ECO:0000256" key="1">
    <source>
        <dbReference type="SAM" id="MobiDB-lite"/>
    </source>
</evidence>
<evidence type="ECO:0000313" key="2">
    <source>
        <dbReference type="EMBL" id="DAF97058.1"/>
    </source>
</evidence>
<dbReference type="EMBL" id="BK016125">
    <property type="protein sequence ID" value="DAF97058.1"/>
    <property type="molecule type" value="Genomic_DNA"/>
</dbReference>
<name>A0A8S5URM3_9CAUD</name>
<organism evidence="2">
    <name type="scientific">Siphoviridae sp. ctg6c78</name>
    <dbReference type="NCBI Taxonomy" id="2825603"/>
    <lineage>
        <taxon>Viruses</taxon>
        <taxon>Duplodnaviria</taxon>
        <taxon>Heunggongvirae</taxon>
        <taxon>Uroviricota</taxon>
        <taxon>Caudoviricetes</taxon>
    </lineage>
</organism>
<feature type="region of interest" description="Disordered" evidence="1">
    <location>
        <begin position="1"/>
        <end position="37"/>
    </location>
</feature>
<feature type="compositionally biased region" description="Basic residues" evidence="1">
    <location>
        <begin position="8"/>
        <end position="20"/>
    </location>
</feature>
<accession>A0A8S5URM3</accession>
<sequence length="37" mass="4234">MNFFNNLFKKKKAPVSKPIKRPPDAELPADPNKPVKK</sequence>
<protein>
    <submittedName>
        <fullName evidence="2">Uncharacterized protein</fullName>
    </submittedName>
</protein>
<proteinExistence type="predicted"/>
<reference evidence="2" key="1">
    <citation type="journal article" date="2021" name="Proc. Natl. Acad. Sci. U.S.A.">
        <title>A Catalog of Tens of Thousands of Viruses from Human Metagenomes Reveals Hidden Associations with Chronic Diseases.</title>
        <authorList>
            <person name="Tisza M.J."/>
            <person name="Buck C.B."/>
        </authorList>
    </citation>
    <scope>NUCLEOTIDE SEQUENCE</scope>
    <source>
        <strain evidence="2">Ctg6c78</strain>
    </source>
</reference>